<evidence type="ECO:0000256" key="1">
    <source>
        <dbReference type="SAM" id="SignalP"/>
    </source>
</evidence>
<evidence type="ECO:0000313" key="3">
    <source>
        <dbReference type="Proteomes" id="UP001139103"/>
    </source>
</evidence>
<gene>
    <name evidence="2" type="ORF">LOC68_18690</name>
</gene>
<keyword evidence="3" id="KW-1185">Reference proteome</keyword>
<dbReference type="AlphaFoldDB" id="A0A9X1MQY9"/>
<comment type="caution">
    <text evidence="2">The sequence shown here is derived from an EMBL/GenBank/DDBJ whole genome shotgun (WGS) entry which is preliminary data.</text>
</comment>
<proteinExistence type="predicted"/>
<name>A0A9X1MQY9_9BACT</name>
<sequence>MEHGHATNRMPLRLASLIGIGASFLVISAAHAQFPNVFPVPSPSPVIDVADEFFGATIPDQDSAWVEGEVVEAELIRKIPARQGFGGNLGASSLYRIRLQVRRKLFGAEVPIESLLLKEVNLGGGGRWVEGVCRPPKSGDQVFARLLRDKTGEWSSDEMEIPQETERRRIDRMKCLIDSTDYPQVAHEMLAGCGDSDVDFALWCIHALTRVEGETSYELEKAYSRIWSHAPLPLLRTRLLQVLEMPETSDSCYLQATLSLKRIGASTDEADQFHQANCWRLQKYLSRSRDSLEENRGAFFAVLCEYAYYNETDERRRDILQILSKCAASQSAVQQAIAFRSASSLYSEENETLNDEILGIYRDHRPCDRRNYSLVYEYWTGLKNCMHSQAVRHNRIYDAGLEAFERELPAANAGEMRVITDCLARYAEDCRRHTTAWNQLSGWLQGLPALATTPDQRDSLEKMLLRLQISPANDRAT</sequence>
<dbReference type="RefSeq" id="WP_230221558.1">
    <property type="nucleotide sequence ID" value="NZ_JAJKFT010000010.1"/>
</dbReference>
<reference evidence="2" key="1">
    <citation type="submission" date="2021-11" db="EMBL/GenBank/DDBJ databases">
        <title>Genome sequence.</title>
        <authorList>
            <person name="Sun Q."/>
        </authorList>
    </citation>
    <scope>NUCLEOTIDE SEQUENCE</scope>
    <source>
        <strain evidence="2">JC732</strain>
    </source>
</reference>
<protein>
    <recommendedName>
        <fullName evidence="4">HEAT repeat domain-containing protein</fullName>
    </recommendedName>
</protein>
<feature type="chain" id="PRO_5040774059" description="HEAT repeat domain-containing protein" evidence="1">
    <location>
        <begin position="33"/>
        <end position="477"/>
    </location>
</feature>
<keyword evidence="1" id="KW-0732">Signal</keyword>
<organism evidence="2 3">
    <name type="scientific">Blastopirellula sediminis</name>
    <dbReference type="NCBI Taxonomy" id="2894196"/>
    <lineage>
        <taxon>Bacteria</taxon>
        <taxon>Pseudomonadati</taxon>
        <taxon>Planctomycetota</taxon>
        <taxon>Planctomycetia</taxon>
        <taxon>Pirellulales</taxon>
        <taxon>Pirellulaceae</taxon>
        <taxon>Blastopirellula</taxon>
    </lineage>
</organism>
<accession>A0A9X1MQY9</accession>
<evidence type="ECO:0000313" key="2">
    <source>
        <dbReference type="EMBL" id="MCC9630427.1"/>
    </source>
</evidence>
<feature type="signal peptide" evidence="1">
    <location>
        <begin position="1"/>
        <end position="32"/>
    </location>
</feature>
<dbReference type="EMBL" id="JAJKFT010000010">
    <property type="protein sequence ID" value="MCC9630427.1"/>
    <property type="molecule type" value="Genomic_DNA"/>
</dbReference>
<dbReference type="Proteomes" id="UP001139103">
    <property type="component" value="Unassembled WGS sequence"/>
</dbReference>
<evidence type="ECO:0008006" key="4">
    <source>
        <dbReference type="Google" id="ProtNLM"/>
    </source>
</evidence>